<proteinExistence type="inferred from homology"/>
<dbReference type="Proteomes" id="UP000759131">
    <property type="component" value="Unassembled WGS sequence"/>
</dbReference>
<dbReference type="PANTHER" id="PTHR12370">
    <property type="entry name" value="PHOSPHOLIPASE B-RELATED"/>
    <property type="match status" value="1"/>
</dbReference>
<dbReference type="Pfam" id="PF04916">
    <property type="entry name" value="Phospholip_B"/>
    <property type="match status" value="1"/>
</dbReference>
<dbReference type="Gene3D" id="3.60.60.30">
    <property type="match status" value="1"/>
</dbReference>
<dbReference type="InterPro" id="IPR007000">
    <property type="entry name" value="PLipase_B-like"/>
</dbReference>
<keyword evidence="5 7" id="KW-0443">Lipid metabolism</keyword>
<dbReference type="GO" id="GO:0009395">
    <property type="term" value="P:phospholipid catabolic process"/>
    <property type="evidence" value="ECO:0007669"/>
    <property type="project" value="TreeGrafter"/>
</dbReference>
<evidence type="ECO:0000256" key="3">
    <source>
        <dbReference type="ARBA" id="ARBA00022801"/>
    </source>
</evidence>
<reference evidence="8" key="1">
    <citation type="submission" date="2020-11" db="EMBL/GenBank/DDBJ databases">
        <authorList>
            <person name="Tran Van P."/>
        </authorList>
    </citation>
    <scope>NUCLEOTIDE SEQUENCE</scope>
</reference>
<dbReference type="EC" id="3.1.1.-" evidence="7"/>
<dbReference type="GO" id="GO:0004620">
    <property type="term" value="F:phospholipase activity"/>
    <property type="evidence" value="ECO:0007669"/>
    <property type="project" value="InterPro"/>
</dbReference>
<keyword evidence="9" id="KW-1185">Reference proteome</keyword>
<dbReference type="EMBL" id="CAJPIZ010000212">
    <property type="protein sequence ID" value="CAG2100801.1"/>
    <property type="molecule type" value="Genomic_DNA"/>
</dbReference>
<evidence type="ECO:0000313" key="9">
    <source>
        <dbReference type="Proteomes" id="UP000759131"/>
    </source>
</evidence>
<evidence type="ECO:0000256" key="6">
    <source>
        <dbReference type="ARBA" id="ARBA00023180"/>
    </source>
</evidence>
<evidence type="ECO:0000313" key="8">
    <source>
        <dbReference type="EMBL" id="CAD7620371.1"/>
    </source>
</evidence>
<protein>
    <recommendedName>
        <fullName evidence="7">Phospholipase B-like</fullName>
        <ecNumber evidence="7">3.1.1.-</ecNumber>
    </recommendedName>
</protein>
<organism evidence="8">
    <name type="scientific">Medioppia subpectinata</name>
    <dbReference type="NCBI Taxonomy" id="1979941"/>
    <lineage>
        <taxon>Eukaryota</taxon>
        <taxon>Metazoa</taxon>
        <taxon>Ecdysozoa</taxon>
        <taxon>Arthropoda</taxon>
        <taxon>Chelicerata</taxon>
        <taxon>Arachnida</taxon>
        <taxon>Acari</taxon>
        <taxon>Acariformes</taxon>
        <taxon>Sarcoptiformes</taxon>
        <taxon>Oribatida</taxon>
        <taxon>Brachypylina</taxon>
        <taxon>Oppioidea</taxon>
        <taxon>Oppiidae</taxon>
        <taxon>Medioppia</taxon>
    </lineage>
</organism>
<keyword evidence="4 7" id="KW-0442">Lipid degradation</keyword>
<dbReference type="AlphaFoldDB" id="A0A7R9KC96"/>
<keyword evidence="6" id="KW-0325">Glycoprotein</keyword>
<comment type="function">
    <text evidence="7">Putative phospholipase.</text>
</comment>
<comment type="similarity">
    <text evidence="1 7">Belongs to the phospholipase B-like family.</text>
</comment>
<evidence type="ECO:0000256" key="2">
    <source>
        <dbReference type="ARBA" id="ARBA00022729"/>
    </source>
</evidence>
<evidence type="ECO:0000256" key="7">
    <source>
        <dbReference type="RuleBase" id="RU364138"/>
    </source>
</evidence>
<evidence type="ECO:0000256" key="4">
    <source>
        <dbReference type="ARBA" id="ARBA00022963"/>
    </source>
</evidence>
<dbReference type="GO" id="GO:0005576">
    <property type="term" value="C:extracellular region"/>
    <property type="evidence" value="ECO:0007669"/>
    <property type="project" value="TreeGrafter"/>
</dbReference>
<accession>A0A7R9KC96</accession>
<evidence type="ECO:0000256" key="1">
    <source>
        <dbReference type="ARBA" id="ARBA00007835"/>
    </source>
</evidence>
<keyword evidence="3 7" id="KW-0378">Hydrolase</keyword>
<keyword evidence="2" id="KW-0732">Signal</keyword>
<dbReference type="PANTHER" id="PTHR12370:SF3">
    <property type="entry name" value="PHOSPHOLIPASE B-LIKE 2-RELATED"/>
    <property type="match status" value="1"/>
</dbReference>
<dbReference type="EMBL" id="OC854787">
    <property type="protein sequence ID" value="CAD7620371.1"/>
    <property type="molecule type" value="Genomic_DNA"/>
</dbReference>
<dbReference type="OrthoDB" id="6488257at2759"/>
<name>A0A7R9KC96_9ACAR</name>
<evidence type="ECO:0000256" key="5">
    <source>
        <dbReference type="ARBA" id="ARBA00023098"/>
    </source>
</evidence>
<gene>
    <name evidence="8" type="ORF">OSB1V03_LOCUS859</name>
</gene>
<sequence>MLRIVKKYSFAFNTVESKPVKRIAGHSVSFSSSPGLVFSCDDYYILSSGLVVQETTNANNNPSLYRDIRADNIVLEFARNLVANRLANSGKEWTDLFGAHNSGTYNNQFMVVDYKLFKKGTKVSDLPNNLLWIIEQMPTLVRVADVTHVLRSQGYWASYNVPYFKDIYDMSGDAELFRKMGPFYSHDKTARAQIFHRDQSKVTDLKTLYQLMRYNDFKHDPLSQCETYNQVCDPPNSAGLAIASRSDLSDPDGQYPIEWWEYQDECATDAKMTNSSMVSQLQMLAVSGPTDVQQPAFRWSTSGMDGSHFGHPDLFNFAPIYVKWFPNSYETAQDIDDRRVLEDNSRRETL</sequence>